<keyword evidence="3" id="KW-1185">Reference proteome</keyword>
<protein>
    <submittedName>
        <fullName evidence="2">Uncharacterized protein</fullName>
    </submittedName>
</protein>
<evidence type="ECO:0000313" key="3">
    <source>
        <dbReference type="Proteomes" id="UP001500909"/>
    </source>
</evidence>
<reference evidence="3" key="1">
    <citation type="journal article" date="2019" name="Int. J. Syst. Evol. Microbiol.">
        <title>The Global Catalogue of Microorganisms (GCM) 10K type strain sequencing project: providing services to taxonomists for standard genome sequencing and annotation.</title>
        <authorList>
            <consortium name="The Broad Institute Genomics Platform"/>
            <consortium name="The Broad Institute Genome Sequencing Center for Infectious Disease"/>
            <person name="Wu L."/>
            <person name="Ma J."/>
        </authorList>
    </citation>
    <scope>NUCLEOTIDE SEQUENCE [LARGE SCALE GENOMIC DNA]</scope>
    <source>
        <strain evidence="3">JCM 4805</strain>
    </source>
</reference>
<evidence type="ECO:0000313" key="2">
    <source>
        <dbReference type="EMBL" id="GAA0500986.1"/>
    </source>
</evidence>
<gene>
    <name evidence="2" type="ORF">GCM10010361_78130</name>
</gene>
<comment type="caution">
    <text evidence="2">The sequence shown here is derived from an EMBL/GenBank/DDBJ whole genome shotgun (WGS) entry which is preliminary data.</text>
</comment>
<organism evidence="2 3">
    <name type="scientific">Streptomyces olivaceiscleroticus</name>
    <dbReference type="NCBI Taxonomy" id="68245"/>
    <lineage>
        <taxon>Bacteria</taxon>
        <taxon>Bacillati</taxon>
        <taxon>Actinomycetota</taxon>
        <taxon>Actinomycetes</taxon>
        <taxon>Kitasatosporales</taxon>
        <taxon>Streptomycetaceae</taxon>
        <taxon>Streptomyces</taxon>
    </lineage>
</organism>
<feature type="coiled-coil region" evidence="1">
    <location>
        <begin position="59"/>
        <end position="96"/>
    </location>
</feature>
<proteinExistence type="predicted"/>
<dbReference type="Proteomes" id="UP001500909">
    <property type="component" value="Unassembled WGS sequence"/>
</dbReference>
<evidence type="ECO:0000256" key="1">
    <source>
        <dbReference type="SAM" id="Coils"/>
    </source>
</evidence>
<accession>A0ABP3LMU2</accession>
<sequence length="98" mass="10545">MNDDRLTQIKGDLSAATKGPWVADGRVVKAEDGRVIGVFDGTKWSGADARLATRARIDVEWLVEQLEQARDIAVGLENENARLAEALATIKGAGQETP</sequence>
<dbReference type="RefSeq" id="WP_346100453.1">
    <property type="nucleotide sequence ID" value="NZ_BAAABY010000070.1"/>
</dbReference>
<name>A0ABP3LMU2_9ACTN</name>
<keyword evidence="1" id="KW-0175">Coiled coil</keyword>
<dbReference type="EMBL" id="BAAABY010000070">
    <property type="protein sequence ID" value="GAA0500986.1"/>
    <property type="molecule type" value="Genomic_DNA"/>
</dbReference>